<organism evidence="2 3">
    <name type="scientific">Falsibacillus pallidus</name>
    <dbReference type="NCBI Taxonomy" id="493781"/>
    <lineage>
        <taxon>Bacteria</taxon>
        <taxon>Bacillati</taxon>
        <taxon>Bacillota</taxon>
        <taxon>Bacilli</taxon>
        <taxon>Bacillales</taxon>
        <taxon>Bacillaceae</taxon>
        <taxon>Falsibacillus</taxon>
    </lineage>
</organism>
<dbReference type="OrthoDB" id="2428293at2"/>
<feature type="transmembrane region" description="Helical" evidence="1">
    <location>
        <begin position="32"/>
        <end position="50"/>
    </location>
</feature>
<evidence type="ECO:0000256" key="1">
    <source>
        <dbReference type="SAM" id="Phobius"/>
    </source>
</evidence>
<keyword evidence="1" id="KW-1133">Transmembrane helix</keyword>
<keyword evidence="1" id="KW-0472">Membrane</keyword>
<dbReference type="RefSeq" id="WP_114747183.1">
    <property type="nucleotide sequence ID" value="NZ_QQAY01000022.1"/>
</dbReference>
<dbReference type="Proteomes" id="UP000255326">
    <property type="component" value="Unassembled WGS sequence"/>
</dbReference>
<dbReference type="EMBL" id="QQAY01000022">
    <property type="protein sequence ID" value="RDI37242.1"/>
    <property type="molecule type" value="Genomic_DNA"/>
</dbReference>
<feature type="transmembrane region" description="Helical" evidence="1">
    <location>
        <begin position="6"/>
        <end position="25"/>
    </location>
</feature>
<evidence type="ECO:0000313" key="3">
    <source>
        <dbReference type="Proteomes" id="UP000255326"/>
    </source>
</evidence>
<evidence type="ECO:0000313" key="2">
    <source>
        <dbReference type="EMBL" id="RDI37242.1"/>
    </source>
</evidence>
<keyword evidence="3" id="KW-1185">Reference proteome</keyword>
<name>A0A370G0H7_9BACI</name>
<feature type="transmembrane region" description="Helical" evidence="1">
    <location>
        <begin position="106"/>
        <end position="131"/>
    </location>
</feature>
<protein>
    <submittedName>
        <fullName evidence="2">Uncharacterized protein</fullName>
    </submittedName>
</protein>
<gene>
    <name evidence="2" type="ORF">DFR59_12232</name>
</gene>
<reference evidence="2 3" key="1">
    <citation type="submission" date="2018-07" db="EMBL/GenBank/DDBJ databases">
        <title>Genomic Encyclopedia of Type Strains, Phase IV (KMG-IV): sequencing the most valuable type-strain genomes for metagenomic binning, comparative biology and taxonomic classification.</title>
        <authorList>
            <person name="Goeker M."/>
        </authorList>
    </citation>
    <scope>NUCLEOTIDE SEQUENCE [LARGE SCALE GENOMIC DNA]</scope>
    <source>
        <strain evidence="2 3">DSM 25281</strain>
    </source>
</reference>
<proteinExistence type="predicted"/>
<sequence>MQQYTGFFIMLALILIVIILNRYLYIWAKAVIVAYYAVVSYVFITVKNKIDTQYENVLPVPDAYWDKNSGWVDKIADFLFWPLLGILLFIYYKWFTSVYSKRAKILVLLSLIPVGAIFLFLTFMFVFAYGYRP</sequence>
<accession>A0A370G0H7</accession>
<feature type="transmembrane region" description="Helical" evidence="1">
    <location>
        <begin position="75"/>
        <end position="94"/>
    </location>
</feature>
<comment type="caution">
    <text evidence="2">The sequence shown here is derived from an EMBL/GenBank/DDBJ whole genome shotgun (WGS) entry which is preliminary data.</text>
</comment>
<dbReference type="AlphaFoldDB" id="A0A370G0H7"/>
<keyword evidence="1" id="KW-0812">Transmembrane</keyword>